<dbReference type="AlphaFoldDB" id="A0A1E3W1B3"/>
<proteinExistence type="predicted"/>
<protein>
    <submittedName>
        <fullName evidence="2">Uncharacterized protein</fullName>
    </submittedName>
</protein>
<name>A0A1E3W1B3_9HYPH</name>
<reference evidence="2 3" key="1">
    <citation type="journal article" date="2016" name="Environ. Microbiol.">
        <title>New Methyloceanibacter diversity from North Sea sediments includes methanotroph containing solely the soluble methane monooxygenase.</title>
        <authorList>
            <person name="Vekeman B."/>
            <person name="Kerckhof F.M."/>
            <person name="Cremers G."/>
            <person name="de Vos P."/>
            <person name="Vandamme P."/>
            <person name="Boon N."/>
            <person name="Op den Camp H.J."/>
            <person name="Heylen K."/>
        </authorList>
    </citation>
    <scope>NUCLEOTIDE SEQUENCE [LARGE SCALE GENOMIC DNA]</scope>
    <source>
        <strain evidence="2 3">R-67175</strain>
    </source>
</reference>
<evidence type="ECO:0000313" key="2">
    <source>
        <dbReference type="EMBL" id="ODR99543.1"/>
    </source>
</evidence>
<dbReference type="EMBL" id="LPWF01000017">
    <property type="protein sequence ID" value="ODR99543.1"/>
    <property type="molecule type" value="Genomic_DNA"/>
</dbReference>
<sequence length="94" mass="11182">MRPPRAAPGANLGHDPVLAGRRRARSERHRFFFPLRVERREIVRVGVMVFRYKLGLRVRRGRGKRRKPLEHGRVRRVSLVQPLGQRRQDMRRLA</sequence>
<evidence type="ECO:0000256" key="1">
    <source>
        <dbReference type="SAM" id="MobiDB-lite"/>
    </source>
</evidence>
<feature type="region of interest" description="Disordered" evidence="1">
    <location>
        <begin position="1"/>
        <end position="20"/>
    </location>
</feature>
<gene>
    <name evidence="2" type="ORF">AUC69_09335</name>
</gene>
<comment type="caution">
    <text evidence="2">The sequence shown here is derived from an EMBL/GenBank/DDBJ whole genome shotgun (WGS) entry which is preliminary data.</text>
</comment>
<accession>A0A1E3W1B3</accession>
<organism evidence="2 3">
    <name type="scientific">Methyloceanibacter superfactus</name>
    <dbReference type="NCBI Taxonomy" id="1774969"/>
    <lineage>
        <taxon>Bacteria</taxon>
        <taxon>Pseudomonadati</taxon>
        <taxon>Pseudomonadota</taxon>
        <taxon>Alphaproteobacteria</taxon>
        <taxon>Hyphomicrobiales</taxon>
        <taxon>Hyphomicrobiaceae</taxon>
        <taxon>Methyloceanibacter</taxon>
    </lineage>
</organism>
<dbReference type="Proteomes" id="UP000094472">
    <property type="component" value="Unassembled WGS sequence"/>
</dbReference>
<keyword evidence="3" id="KW-1185">Reference proteome</keyword>
<dbReference type="STRING" id="1774969.AUC69_09335"/>
<evidence type="ECO:0000313" key="3">
    <source>
        <dbReference type="Proteomes" id="UP000094472"/>
    </source>
</evidence>